<accession>A0A9W6IXB1</accession>
<reference evidence="4 5" key="2">
    <citation type="submission" date="2021-01" db="EMBL/GenBank/DDBJ databases">
        <title>Genomic Encyclopedia of Type Strains, Phase IV (KMG-IV): sequencing the most valuable type-strain genomes for metagenomic binning, comparative biology and taxonomic classification.</title>
        <authorList>
            <person name="Goeker M."/>
        </authorList>
    </citation>
    <scope>NUCLEOTIDE SEQUENCE [LARGE SCALE GENOMIC DNA]</scope>
    <source>
        <strain evidence="4 5">DSM 6130</strain>
    </source>
</reference>
<evidence type="ECO:0000313" key="3">
    <source>
        <dbReference type="EMBL" id="GLK56811.1"/>
    </source>
</evidence>
<evidence type="ECO:0000313" key="6">
    <source>
        <dbReference type="Proteomes" id="UP001143400"/>
    </source>
</evidence>
<keyword evidence="1" id="KW-1133">Transmembrane helix</keyword>
<evidence type="ECO:0000313" key="5">
    <source>
        <dbReference type="Proteomes" id="UP000758856"/>
    </source>
</evidence>
<dbReference type="RefSeq" id="WP_204950978.1">
    <property type="nucleotide sequence ID" value="NZ_BSFF01000003.1"/>
</dbReference>
<comment type="caution">
    <text evidence="3">The sequence shown here is derived from an EMBL/GenBank/DDBJ whole genome shotgun (WGS) entry which is preliminary data.</text>
</comment>
<feature type="transmembrane region" description="Helical" evidence="1">
    <location>
        <begin position="12"/>
        <end position="32"/>
    </location>
</feature>
<keyword evidence="5" id="KW-1185">Reference proteome</keyword>
<keyword evidence="1" id="KW-0812">Transmembrane</keyword>
<evidence type="ECO:0000256" key="1">
    <source>
        <dbReference type="SAM" id="Phobius"/>
    </source>
</evidence>
<dbReference type="EMBL" id="BSFF01000003">
    <property type="protein sequence ID" value="GLK56811.1"/>
    <property type="molecule type" value="Genomic_DNA"/>
</dbReference>
<organism evidence="3 6">
    <name type="scientific">Methylopila capsulata</name>
    <dbReference type="NCBI Taxonomy" id="61654"/>
    <lineage>
        <taxon>Bacteria</taxon>
        <taxon>Pseudomonadati</taxon>
        <taxon>Pseudomonadota</taxon>
        <taxon>Alphaproteobacteria</taxon>
        <taxon>Hyphomicrobiales</taxon>
        <taxon>Methylopilaceae</taxon>
        <taxon>Methylopila</taxon>
    </lineage>
</organism>
<reference evidence="3" key="3">
    <citation type="submission" date="2023-01" db="EMBL/GenBank/DDBJ databases">
        <authorList>
            <person name="Sun Q."/>
            <person name="Evtushenko L."/>
        </authorList>
    </citation>
    <scope>NUCLEOTIDE SEQUENCE</scope>
    <source>
        <strain evidence="3">VKM B-1606</strain>
    </source>
</reference>
<dbReference type="AlphaFoldDB" id="A0A9W6IXB1"/>
<keyword evidence="1" id="KW-0472">Membrane</keyword>
<evidence type="ECO:0000313" key="4">
    <source>
        <dbReference type="EMBL" id="MBM7852604.1"/>
    </source>
</evidence>
<dbReference type="Proteomes" id="UP001143400">
    <property type="component" value="Unassembled WGS sequence"/>
</dbReference>
<dbReference type="InterPro" id="IPR009936">
    <property type="entry name" value="DUF1468"/>
</dbReference>
<proteinExistence type="predicted"/>
<name>A0A9W6IXB1_9HYPH</name>
<dbReference type="EMBL" id="JAFBCY010000003">
    <property type="protein sequence ID" value="MBM7852604.1"/>
    <property type="molecule type" value="Genomic_DNA"/>
</dbReference>
<feature type="transmembrane region" description="Helical" evidence="1">
    <location>
        <begin position="52"/>
        <end position="71"/>
    </location>
</feature>
<sequence>MSAEDRTIVSRFTMEVATALGAAAIGALVIYGANEHSIGWGDAGPEPGYVPFWLGLIIVVASLAVLVQTLVQRVGAGETFITREQGKRVAAFAVPVALFVPVSLFLGLYVATAIYLLATTTLQGRFPLVKAIPIAIGAPVVMFILFERWFQTPLLKGPLEAALGLY</sequence>
<reference evidence="3" key="1">
    <citation type="journal article" date="2014" name="Int. J. Syst. Evol. Microbiol.">
        <title>Complete genome sequence of Corynebacterium casei LMG S-19264T (=DSM 44701T), isolated from a smear-ripened cheese.</title>
        <authorList>
            <consortium name="US DOE Joint Genome Institute (JGI-PGF)"/>
            <person name="Walter F."/>
            <person name="Albersmeier A."/>
            <person name="Kalinowski J."/>
            <person name="Ruckert C."/>
        </authorList>
    </citation>
    <scope>NUCLEOTIDE SEQUENCE</scope>
    <source>
        <strain evidence="3">VKM B-1606</strain>
    </source>
</reference>
<gene>
    <name evidence="3" type="ORF">GCM10008170_28300</name>
    <name evidence="4" type="ORF">JOD31_002846</name>
</gene>
<protein>
    <recommendedName>
        <fullName evidence="2">DUF1468 domain-containing protein</fullName>
    </recommendedName>
</protein>
<feature type="domain" description="DUF1468" evidence="2">
    <location>
        <begin position="20"/>
        <end position="154"/>
    </location>
</feature>
<dbReference type="Pfam" id="PF07331">
    <property type="entry name" value="TctB"/>
    <property type="match status" value="1"/>
</dbReference>
<feature type="transmembrane region" description="Helical" evidence="1">
    <location>
        <begin position="92"/>
        <end position="116"/>
    </location>
</feature>
<evidence type="ECO:0000259" key="2">
    <source>
        <dbReference type="Pfam" id="PF07331"/>
    </source>
</evidence>
<dbReference type="Proteomes" id="UP000758856">
    <property type="component" value="Unassembled WGS sequence"/>
</dbReference>
<feature type="transmembrane region" description="Helical" evidence="1">
    <location>
        <begin position="128"/>
        <end position="146"/>
    </location>
</feature>